<proteinExistence type="inferred from homology"/>
<dbReference type="InterPro" id="IPR013780">
    <property type="entry name" value="Glyco_hydro_b"/>
</dbReference>
<comment type="caution">
    <text evidence="8">The sequence shown here is derived from an EMBL/GenBank/DDBJ whole genome shotgun (WGS) entry which is preliminary data.</text>
</comment>
<comment type="similarity">
    <text evidence="2">Belongs to the glycosyl hydrolase 27 family.</text>
</comment>
<dbReference type="PANTHER" id="PTHR11452:SF33">
    <property type="entry name" value="ALPHA-GALACTOSIDASE 2"/>
    <property type="match status" value="1"/>
</dbReference>
<dbReference type="Proteomes" id="UP000237347">
    <property type="component" value="Unassembled WGS sequence"/>
</dbReference>
<dbReference type="EC" id="3.2.1.22" evidence="3"/>
<dbReference type="SUPFAM" id="SSF51011">
    <property type="entry name" value="Glycosyl hydrolase domain"/>
    <property type="match status" value="2"/>
</dbReference>
<accession>A0AAW0KB58</accession>
<dbReference type="Gene3D" id="3.20.20.70">
    <property type="entry name" value="Aldolase class I"/>
    <property type="match status" value="1"/>
</dbReference>
<dbReference type="GO" id="GO:0009505">
    <property type="term" value="C:plant-type cell wall"/>
    <property type="evidence" value="ECO:0007669"/>
    <property type="project" value="TreeGrafter"/>
</dbReference>
<name>A0AAW0KB58_QUESU</name>
<dbReference type="GO" id="GO:0005975">
    <property type="term" value="P:carbohydrate metabolic process"/>
    <property type="evidence" value="ECO:0007669"/>
    <property type="project" value="InterPro"/>
</dbReference>
<dbReference type="InterPro" id="IPR013785">
    <property type="entry name" value="Aldolase_TIM"/>
</dbReference>
<protein>
    <recommendedName>
        <fullName evidence="3">alpha-galactosidase</fullName>
        <ecNumber evidence="3">3.2.1.22</ecNumber>
    </recommendedName>
</protein>
<evidence type="ECO:0000256" key="3">
    <source>
        <dbReference type="ARBA" id="ARBA00012755"/>
    </source>
</evidence>
<feature type="domain" description="Alpha galactosidase C-terminal" evidence="7">
    <location>
        <begin position="69"/>
        <end position="116"/>
    </location>
</feature>
<dbReference type="Gene3D" id="2.60.40.1180">
    <property type="entry name" value="Golgi alpha-mannosidase II"/>
    <property type="match status" value="2"/>
</dbReference>
<evidence type="ECO:0000256" key="4">
    <source>
        <dbReference type="ARBA" id="ARBA00022729"/>
    </source>
</evidence>
<evidence type="ECO:0000313" key="9">
    <source>
        <dbReference type="Proteomes" id="UP000237347"/>
    </source>
</evidence>
<dbReference type="InterPro" id="IPR041233">
    <property type="entry name" value="Melibiase_C"/>
</dbReference>
<evidence type="ECO:0000256" key="5">
    <source>
        <dbReference type="ARBA" id="ARBA00022801"/>
    </source>
</evidence>
<feature type="domain" description="Alpha galactosidase C-terminal" evidence="7">
    <location>
        <begin position="117"/>
        <end position="165"/>
    </location>
</feature>
<evidence type="ECO:0000256" key="2">
    <source>
        <dbReference type="ARBA" id="ARBA00009743"/>
    </source>
</evidence>
<keyword evidence="5" id="KW-0378">Hydrolase</keyword>
<comment type="catalytic activity">
    <reaction evidence="1">
        <text>Hydrolysis of terminal, non-reducing alpha-D-galactose residues in alpha-D-galactosides, including galactose oligosaccharides, galactomannans and galactolipids.</text>
        <dbReference type="EC" id="3.2.1.22"/>
    </reaction>
</comment>
<evidence type="ECO:0000256" key="1">
    <source>
        <dbReference type="ARBA" id="ARBA00001255"/>
    </source>
</evidence>
<dbReference type="AlphaFoldDB" id="A0AAW0KB58"/>
<organism evidence="8 9">
    <name type="scientific">Quercus suber</name>
    <name type="common">Cork oak</name>
    <dbReference type="NCBI Taxonomy" id="58331"/>
    <lineage>
        <taxon>Eukaryota</taxon>
        <taxon>Viridiplantae</taxon>
        <taxon>Streptophyta</taxon>
        <taxon>Embryophyta</taxon>
        <taxon>Tracheophyta</taxon>
        <taxon>Spermatophyta</taxon>
        <taxon>Magnoliopsida</taxon>
        <taxon>eudicotyledons</taxon>
        <taxon>Gunneridae</taxon>
        <taxon>Pentapetalae</taxon>
        <taxon>rosids</taxon>
        <taxon>fabids</taxon>
        <taxon>Fagales</taxon>
        <taxon>Fagaceae</taxon>
        <taxon>Quercus</taxon>
    </lineage>
</organism>
<evidence type="ECO:0000256" key="6">
    <source>
        <dbReference type="ARBA" id="ARBA00023295"/>
    </source>
</evidence>
<evidence type="ECO:0000313" key="8">
    <source>
        <dbReference type="EMBL" id="KAK7836377.1"/>
    </source>
</evidence>
<dbReference type="GO" id="GO:0004557">
    <property type="term" value="F:alpha-galactosidase activity"/>
    <property type="evidence" value="ECO:0007669"/>
    <property type="project" value="UniProtKB-EC"/>
</dbReference>
<dbReference type="InterPro" id="IPR017853">
    <property type="entry name" value="GH"/>
</dbReference>
<gene>
    <name evidence="8" type="primary">AGAL_2</name>
    <name evidence="8" type="ORF">CFP56_022543</name>
</gene>
<dbReference type="SUPFAM" id="SSF51445">
    <property type="entry name" value="(Trans)glycosidases"/>
    <property type="match status" value="1"/>
</dbReference>
<sequence>MITVIMMAQAQRKGDKKTLRLGLQVSEIVGERQEIFRIAGRDPDMLEVGNGGMTTEEYRAHFSIWALAKVWAGPLSDNKVAIILWNRGSSTATVTAYWSDIGLKPETVVSARDLWAVWAGPLSDNKVAIILWNRGSSTATVTAYWSDIGLKPETVVSARDLWAVHQVGFDPFVDPRL</sequence>
<reference evidence="8 9" key="1">
    <citation type="journal article" date="2018" name="Sci. Data">
        <title>The draft genome sequence of cork oak.</title>
        <authorList>
            <person name="Ramos A.M."/>
            <person name="Usie A."/>
            <person name="Barbosa P."/>
            <person name="Barros P.M."/>
            <person name="Capote T."/>
            <person name="Chaves I."/>
            <person name="Simoes F."/>
            <person name="Abreu I."/>
            <person name="Carrasquinho I."/>
            <person name="Faro C."/>
            <person name="Guimaraes J.B."/>
            <person name="Mendonca D."/>
            <person name="Nobrega F."/>
            <person name="Rodrigues L."/>
            <person name="Saibo N.J.M."/>
            <person name="Varela M.C."/>
            <person name="Egas C."/>
            <person name="Matos J."/>
            <person name="Miguel C.M."/>
            <person name="Oliveira M.M."/>
            <person name="Ricardo C.P."/>
            <person name="Goncalves S."/>
        </authorList>
    </citation>
    <scope>NUCLEOTIDE SEQUENCE [LARGE SCALE GENOMIC DNA]</scope>
    <source>
        <strain evidence="9">cv. HL8</strain>
    </source>
</reference>
<evidence type="ECO:0000259" key="7">
    <source>
        <dbReference type="Pfam" id="PF17801"/>
    </source>
</evidence>
<keyword evidence="9" id="KW-1185">Reference proteome</keyword>
<keyword evidence="4" id="KW-0732">Signal</keyword>
<dbReference type="InterPro" id="IPR002241">
    <property type="entry name" value="Glyco_hydro_27"/>
</dbReference>
<dbReference type="Pfam" id="PF17801">
    <property type="entry name" value="Melibiase_C"/>
    <property type="match status" value="2"/>
</dbReference>
<dbReference type="EMBL" id="PKMF04000354">
    <property type="protein sequence ID" value="KAK7836377.1"/>
    <property type="molecule type" value="Genomic_DNA"/>
</dbReference>
<dbReference type="PANTHER" id="PTHR11452">
    <property type="entry name" value="ALPHA-GALACTOSIDASE/ALPHA-N-ACETYLGALACTOSAMINIDASE"/>
    <property type="match status" value="1"/>
</dbReference>
<keyword evidence="6" id="KW-0326">Glycosidase</keyword>